<evidence type="ECO:0000259" key="5">
    <source>
        <dbReference type="PROSITE" id="PS50240"/>
    </source>
</evidence>
<dbReference type="SUPFAM" id="SSF49854">
    <property type="entry name" value="Spermadhesin, CUB domain"/>
    <property type="match status" value="1"/>
</dbReference>
<dbReference type="SMART" id="SM00020">
    <property type="entry name" value="Tryp_SPc"/>
    <property type="match status" value="1"/>
</dbReference>
<dbReference type="InterPro" id="IPR033116">
    <property type="entry name" value="TRYPSIN_SER"/>
</dbReference>
<dbReference type="InterPro" id="IPR043504">
    <property type="entry name" value="Peptidase_S1_PA_chymotrypsin"/>
</dbReference>
<dbReference type="PROSITE" id="PS00134">
    <property type="entry name" value="TRYPSIN_HIS"/>
    <property type="match status" value="1"/>
</dbReference>
<dbReference type="PROSITE" id="PS50240">
    <property type="entry name" value="TRYPSIN_DOM"/>
    <property type="match status" value="1"/>
</dbReference>
<dbReference type="InterPro" id="IPR009003">
    <property type="entry name" value="Peptidase_S1_PA"/>
</dbReference>
<keyword evidence="3" id="KW-0720">Serine protease</keyword>
<dbReference type="PROSITE" id="PS00135">
    <property type="entry name" value="TRYPSIN_SER"/>
    <property type="match status" value="1"/>
</dbReference>
<dbReference type="InterPro" id="IPR001314">
    <property type="entry name" value="Peptidase_S1A"/>
</dbReference>
<dbReference type="PANTHER" id="PTHR24252:SF7">
    <property type="entry name" value="HYALIN"/>
    <property type="match status" value="1"/>
</dbReference>
<keyword evidence="3" id="KW-0645">Protease</keyword>
<sequence length="454" mass="50315">MALNELEDLYGIEDHEMATIHPVTNGQSCGEIVQLQNTDEDSEFDTLPTSVPEGSSCKWEIFGGSDCEVELSCKINLSETEDCSEEYLLVSDGAGGEKRYCGDMEFENLRASSGLRDLFVVLQDGDEYLPNGKVGEVSCTAKCGKQGGGALRLEKNIEKKLVGCVCGLRNDDDRIVGGEDAKFNEFPWQAAIVKPGTRIPFCGATLINNRYILTAAHCFYFSKKTIKDMEVLLHAHVLDMSKLKGGKNVTLGQKGSTRGPGWDAVKKTDADEKTLRFEVEELIMHPLFTKLYDYDFALLRLKKKIKLDESDSPTPICLPPANTFESFDLKGKILTVSGWGLADEHAKASTRLLQKLDVPYIPSKKCLKFYKKLITPRMMCSGFEGGEKDACTGDSGGPLIVQAKAKQWWQMGIVSFGEGCARAGKPGVYSKVTEMTQWINFHTNQDDVKWCRDE</sequence>
<evidence type="ECO:0000259" key="4">
    <source>
        <dbReference type="PROSITE" id="PS01180"/>
    </source>
</evidence>
<reference evidence="6 7" key="1">
    <citation type="submission" date="2024-08" db="EMBL/GenBank/DDBJ databases">
        <authorList>
            <person name="Cucini C."/>
            <person name="Frati F."/>
        </authorList>
    </citation>
    <scope>NUCLEOTIDE SEQUENCE [LARGE SCALE GENOMIC DNA]</scope>
</reference>
<evidence type="ECO:0000256" key="3">
    <source>
        <dbReference type="RuleBase" id="RU363034"/>
    </source>
</evidence>
<dbReference type="Gene3D" id="2.40.10.10">
    <property type="entry name" value="Trypsin-like serine proteases"/>
    <property type="match status" value="1"/>
</dbReference>
<accession>A0ABP1RJ88</accession>
<dbReference type="PRINTS" id="PR00722">
    <property type="entry name" value="CHYMOTRYPSIN"/>
</dbReference>
<feature type="domain" description="Peptidase S1" evidence="5">
    <location>
        <begin position="175"/>
        <end position="444"/>
    </location>
</feature>
<evidence type="ECO:0000256" key="2">
    <source>
        <dbReference type="PROSITE-ProRule" id="PRU00059"/>
    </source>
</evidence>
<dbReference type="InterPro" id="IPR018114">
    <property type="entry name" value="TRYPSIN_HIS"/>
</dbReference>
<dbReference type="InterPro" id="IPR001254">
    <property type="entry name" value="Trypsin_dom"/>
</dbReference>
<keyword evidence="1" id="KW-1015">Disulfide bond</keyword>
<dbReference type="SUPFAM" id="SSF50494">
    <property type="entry name" value="Trypsin-like serine proteases"/>
    <property type="match status" value="1"/>
</dbReference>
<evidence type="ECO:0000256" key="1">
    <source>
        <dbReference type="ARBA" id="ARBA00023157"/>
    </source>
</evidence>
<dbReference type="EMBL" id="CAXLJM020000076">
    <property type="protein sequence ID" value="CAL8129049.1"/>
    <property type="molecule type" value="Genomic_DNA"/>
</dbReference>
<proteinExistence type="predicted"/>
<dbReference type="PANTHER" id="PTHR24252">
    <property type="entry name" value="ACROSIN-RELATED"/>
    <property type="match status" value="1"/>
</dbReference>
<name>A0ABP1RJ88_9HEXA</name>
<protein>
    <submittedName>
        <fullName evidence="6">Uncharacterized protein</fullName>
    </submittedName>
</protein>
<evidence type="ECO:0000313" key="7">
    <source>
        <dbReference type="Proteomes" id="UP001642540"/>
    </source>
</evidence>
<dbReference type="CDD" id="cd00190">
    <property type="entry name" value="Tryp_SPc"/>
    <property type="match status" value="1"/>
</dbReference>
<comment type="caution">
    <text evidence="6">The sequence shown here is derived from an EMBL/GenBank/DDBJ whole genome shotgun (WGS) entry which is preliminary data.</text>
</comment>
<organism evidence="6 7">
    <name type="scientific">Orchesella dallaii</name>
    <dbReference type="NCBI Taxonomy" id="48710"/>
    <lineage>
        <taxon>Eukaryota</taxon>
        <taxon>Metazoa</taxon>
        <taxon>Ecdysozoa</taxon>
        <taxon>Arthropoda</taxon>
        <taxon>Hexapoda</taxon>
        <taxon>Collembola</taxon>
        <taxon>Entomobryomorpha</taxon>
        <taxon>Entomobryoidea</taxon>
        <taxon>Orchesellidae</taxon>
        <taxon>Orchesellinae</taxon>
        <taxon>Orchesella</taxon>
    </lineage>
</organism>
<dbReference type="Pfam" id="PF00089">
    <property type="entry name" value="Trypsin"/>
    <property type="match status" value="2"/>
</dbReference>
<gene>
    <name evidence="6" type="ORF">ODALV1_LOCUS22810</name>
</gene>
<dbReference type="InterPro" id="IPR035914">
    <property type="entry name" value="Sperma_CUB_dom_sf"/>
</dbReference>
<dbReference type="InterPro" id="IPR000859">
    <property type="entry name" value="CUB_dom"/>
</dbReference>
<feature type="domain" description="CUB" evidence="4">
    <location>
        <begin position="29"/>
        <end position="142"/>
    </location>
</feature>
<keyword evidence="3" id="KW-0378">Hydrolase</keyword>
<keyword evidence="7" id="KW-1185">Reference proteome</keyword>
<dbReference type="Gene3D" id="2.60.120.290">
    <property type="entry name" value="Spermadhesin, CUB domain"/>
    <property type="match status" value="1"/>
</dbReference>
<comment type="caution">
    <text evidence="2">Lacks conserved residue(s) required for the propagation of feature annotation.</text>
</comment>
<dbReference type="Proteomes" id="UP001642540">
    <property type="component" value="Unassembled WGS sequence"/>
</dbReference>
<dbReference type="PROSITE" id="PS01180">
    <property type="entry name" value="CUB"/>
    <property type="match status" value="1"/>
</dbReference>
<evidence type="ECO:0000313" key="6">
    <source>
        <dbReference type="EMBL" id="CAL8129049.1"/>
    </source>
</evidence>